<feature type="compositionally biased region" description="Low complexity" evidence="6">
    <location>
        <begin position="420"/>
        <end position="435"/>
    </location>
</feature>
<dbReference type="PANTHER" id="PTHR43289:SF6">
    <property type="entry name" value="SERINE_THREONINE-PROTEIN KINASE NEKL-3"/>
    <property type="match status" value="1"/>
</dbReference>
<dbReference type="OrthoDB" id="5490140at2"/>
<dbReference type="Gene3D" id="3.30.200.20">
    <property type="entry name" value="Phosphorylase Kinase, domain 1"/>
    <property type="match status" value="1"/>
</dbReference>
<evidence type="ECO:0000256" key="7">
    <source>
        <dbReference type="SAM" id="Phobius"/>
    </source>
</evidence>
<dbReference type="RefSeq" id="WP_153823373.1">
    <property type="nucleotide sequence ID" value="NZ_WJIE01000012.1"/>
</dbReference>
<keyword evidence="2 5" id="KW-0547">Nucleotide-binding</keyword>
<keyword evidence="10" id="KW-1185">Reference proteome</keyword>
<dbReference type="PROSITE" id="PS50011">
    <property type="entry name" value="PROTEIN_KINASE_DOM"/>
    <property type="match status" value="1"/>
</dbReference>
<evidence type="ECO:0000256" key="3">
    <source>
        <dbReference type="ARBA" id="ARBA00022777"/>
    </source>
</evidence>
<dbReference type="Pfam" id="PF00069">
    <property type="entry name" value="Pkinase"/>
    <property type="match status" value="1"/>
</dbReference>
<evidence type="ECO:0000313" key="10">
    <source>
        <dbReference type="Proteomes" id="UP000440224"/>
    </source>
</evidence>
<sequence>MSKPTPPDGPSHAAFDDAVTLPRAAQAQAGPEPSAMLLSGSDLQERGQGSLLEDELATLVGKLISDRYVVHELIGHGGMGAVYRGEQVHLRKRVAIKVLRPDMARMVELAVRFEREAIAGAHVSHPNVVAAIDFGKLDDGSQFLILEYVEGTSLKDLIEAGPLPLDRALSIGRQLAMALGAVHEKSIVHRDVKPQNILVDTRETVKLLDFGLAKVRVELLSDQGRHAKPSPALTGVGMVMGTFAYMAPEAARGMEGVDARSDLYALGVVMYEMLTGLRPFDEKDPALHLKKIRSEEAPPMRERAPEIKVPPRIEAVVMRLLAREPERRFASANEALAALDEAAAAPEKELEKALEKALEGELAKAPEKAAAPAPKPAGKGLDKRALFLMAAGLSALAVLLLVVVLVRSGSSESTDEDEAAAPATTAAPTGTSRAAVPANVPTEIDGADATEWAERLRRAASKKEWRPGAKAFLALAKLDPERLTGNEMRGDVVGVVAGIGFETSFAESDQVFDALEKELGTGGLDVLFHVVRTRGGTKASRRAHDILGKAGTMDRATPALRVAFELRKAACHDKRALFSRAAEEGDGRALDELLITKDTPCSARRDPCCYREDAEIKEAISKLRAKLGG</sequence>
<dbReference type="InterPro" id="IPR000719">
    <property type="entry name" value="Prot_kinase_dom"/>
</dbReference>
<gene>
    <name evidence="9" type="ORF">GF068_32275</name>
</gene>
<dbReference type="Gene3D" id="1.10.510.10">
    <property type="entry name" value="Transferase(Phosphotransferase) domain 1"/>
    <property type="match status" value="1"/>
</dbReference>
<dbReference type="CDD" id="cd14014">
    <property type="entry name" value="STKc_PknB_like"/>
    <property type="match status" value="1"/>
</dbReference>
<accession>A0A6N7PYC6</accession>
<keyword evidence="4 5" id="KW-0067">ATP-binding</keyword>
<evidence type="ECO:0000259" key="8">
    <source>
        <dbReference type="PROSITE" id="PS50011"/>
    </source>
</evidence>
<evidence type="ECO:0000256" key="4">
    <source>
        <dbReference type="ARBA" id="ARBA00022840"/>
    </source>
</evidence>
<keyword evidence="7" id="KW-0812">Transmembrane</keyword>
<evidence type="ECO:0000256" key="2">
    <source>
        <dbReference type="ARBA" id="ARBA00022741"/>
    </source>
</evidence>
<dbReference type="InterPro" id="IPR008271">
    <property type="entry name" value="Ser/Thr_kinase_AS"/>
</dbReference>
<protein>
    <submittedName>
        <fullName evidence="9">Protein kinase</fullName>
    </submittedName>
</protein>
<evidence type="ECO:0000313" key="9">
    <source>
        <dbReference type="EMBL" id="MRG96567.1"/>
    </source>
</evidence>
<name>A0A6N7PYC6_9BACT</name>
<keyword evidence="7" id="KW-0472">Membrane</keyword>
<comment type="caution">
    <text evidence="9">The sequence shown here is derived from an EMBL/GenBank/DDBJ whole genome shotgun (WGS) entry which is preliminary data.</text>
</comment>
<evidence type="ECO:0000256" key="1">
    <source>
        <dbReference type="ARBA" id="ARBA00022679"/>
    </source>
</evidence>
<feature type="domain" description="Protein kinase" evidence="8">
    <location>
        <begin position="68"/>
        <end position="339"/>
    </location>
</feature>
<dbReference type="InterPro" id="IPR017441">
    <property type="entry name" value="Protein_kinase_ATP_BS"/>
</dbReference>
<evidence type="ECO:0000256" key="5">
    <source>
        <dbReference type="PROSITE-ProRule" id="PRU10141"/>
    </source>
</evidence>
<dbReference type="InterPro" id="IPR011009">
    <property type="entry name" value="Kinase-like_dom_sf"/>
</dbReference>
<dbReference type="PROSITE" id="PS00108">
    <property type="entry name" value="PROTEIN_KINASE_ST"/>
    <property type="match status" value="1"/>
</dbReference>
<dbReference type="SMART" id="SM00220">
    <property type="entry name" value="S_TKc"/>
    <property type="match status" value="1"/>
</dbReference>
<keyword evidence="1" id="KW-0808">Transferase</keyword>
<dbReference type="AlphaFoldDB" id="A0A6N7PYC6"/>
<proteinExistence type="predicted"/>
<feature type="transmembrane region" description="Helical" evidence="7">
    <location>
        <begin position="385"/>
        <end position="406"/>
    </location>
</feature>
<evidence type="ECO:0000256" key="6">
    <source>
        <dbReference type="SAM" id="MobiDB-lite"/>
    </source>
</evidence>
<feature type="binding site" evidence="5">
    <location>
        <position position="97"/>
    </location>
    <ligand>
        <name>ATP</name>
        <dbReference type="ChEBI" id="CHEBI:30616"/>
    </ligand>
</feature>
<dbReference type="Proteomes" id="UP000440224">
    <property type="component" value="Unassembled WGS sequence"/>
</dbReference>
<dbReference type="EMBL" id="WJIE01000012">
    <property type="protein sequence ID" value="MRG96567.1"/>
    <property type="molecule type" value="Genomic_DNA"/>
</dbReference>
<dbReference type="SUPFAM" id="SSF56112">
    <property type="entry name" value="Protein kinase-like (PK-like)"/>
    <property type="match status" value="1"/>
</dbReference>
<dbReference type="GO" id="GO:0004674">
    <property type="term" value="F:protein serine/threonine kinase activity"/>
    <property type="evidence" value="ECO:0007669"/>
    <property type="project" value="TreeGrafter"/>
</dbReference>
<organism evidence="9 10">
    <name type="scientific">Polyangium spumosum</name>
    <dbReference type="NCBI Taxonomy" id="889282"/>
    <lineage>
        <taxon>Bacteria</taxon>
        <taxon>Pseudomonadati</taxon>
        <taxon>Myxococcota</taxon>
        <taxon>Polyangia</taxon>
        <taxon>Polyangiales</taxon>
        <taxon>Polyangiaceae</taxon>
        <taxon>Polyangium</taxon>
    </lineage>
</organism>
<dbReference type="PANTHER" id="PTHR43289">
    <property type="entry name" value="MITOGEN-ACTIVATED PROTEIN KINASE KINASE KINASE 20-RELATED"/>
    <property type="match status" value="1"/>
</dbReference>
<keyword evidence="7" id="KW-1133">Transmembrane helix</keyword>
<dbReference type="GO" id="GO:0005524">
    <property type="term" value="F:ATP binding"/>
    <property type="evidence" value="ECO:0007669"/>
    <property type="project" value="UniProtKB-UniRule"/>
</dbReference>
<reference evidence="9 10" key="1">
    <citation type="submission" date="2019-10" db="EMBL/GenBank/DDBJ databases">
        <title>A soil myxobacterium in the family Polyangiaceae.</title>
        <authorList>
            <person name="Li Y."/>
            <person name="Wang J."/>
        </authorList>
    </citation>
    <scope>NUCLEOTIDE SEQUENCE [LARGE SCALE GENOMIC DNA]</scope>
    <source>
        <strain evidence="9 10">DSM 14734</strain>
    </source>
</reference>
<feature type="region of interest" description="Disordered" evidence="6">
    <location>
        <begin position="412"/>
        <end position="440"/>
    </location>
</feature>
<keyword evidence="3 9" id="KW-0418">Kinase</keyword>
<dbReference type="PROSITE" id="PS00107">
    <property type="entry name" value="PROTEIN_KINASE_ATP"/>
    <property type="match status" value="1"/>
</dbReference>